<dbReference type="GO" id="GO:0004144">
    <property type="term" value="F:diacylglycerol O-acyltransferase activity"/>
    <property type="evidence" value="ECO:0007669"/>
    <property type="project" value="UniProtKB-EC"/>
</dbReference>
<evidence type="ECO:0000259" key="13">
    <source>
        <dbReference type="Pfam" id="PF06974"/>
    </source>
</evidence>
<evidence type="ECO:0000256" key="7">
    <source>
        <dbReference type="ARBA" id="ARBA00022798"/>
    </source>
</evidence>
<dbReference type="PANTHER" id="PTHR31650">
    <property type="entry name" value="O-ACYLTRANSFERASE (WSD1-LIKE) FAMILY PROTEIN"/>
    <property type="match status" value="1"/>
</dbReference>
<dbReference type="PANTHER" id="PTHR31650:SF1">
    <property type="entry name" value="WAX ESTER SYNTHASE_DIACYLGLYCEROL ACYLTRANSFERASE 4-RELATED"/>
    <property type="match status" value="1"/>
</dbReference>
<evidence type="ECO:0000313" key="14">
    <source>
        <dbReference type="EMBL" id="BBZ77246.1"/>
    </source>
</evidence>
<sequence length="469" mass="50252">MDTLDPIDALMLTGELLSSPMHVAVVMILSPPPGVEPRGYVEQLYSDSFTADVPIDPRLRRRPYRGIDTAGLWAWRDADDIDLRHHVQRRTLPAGSGPEALWELVSALHALPLDRTAPMWMAYLIDGLPDGRFAFYIKVHHIVVDGVAGLKMIGDSLSPDPGQRDMPPFYASAEAVPPRPSPTRRRLPNPVSAVKAAAGIAASGVNLTRHVVAGELANILGSIATPAVTPPFGAPHTRFNTKLGAQRAVAATSLDRKRIRAIQQAAGVTGNDVVTAVVSGVVRDWLAGHDELPHQSLVAICPVTVRDPDAAPGDEHGNMFGLGLCPLGTNIDDPGQRLTLVHYAMGNVKHQVAAQGPGAMLLVLMPAIGPTVLLPQLPFTSWVRPSYNLPISNVPGPQEQRYFNGAHVDEIYPVSVVYDGMALNVTVCSYADKIGVGYVADRDVVAEIDDLIPLTEKALAELEAAVRVA</sequence>
<dbReference type="GO" id="GO:0006071">
    <property type="term" value="P:glycerol metabolic process"/>
    <property type="evidence" value="ECO:0007669"/>
    <property type="project" value="UniProtKB-KW"/>
</dbReference>
<dbReference type="GO" id="GO:0071731">
    <property type="term" value="P:response to nitric oxide"/>
    <property type="evidence" value="ECO:0007669"/>
    <property type="project" value="TreeGrafter"/>
</dbReference>
<dbReference type="InterPro" id="IPR045034">
    <property type="entry name" value="O-acyltransferase_WSD1-like"/>
</dbReference>
<evidence type="ECO:0000256" key="8">
    <source>
        <dbReference type="ARBA" id="ARBA00023098"/>
    </source>
</evidence>
<dbReference type="Pfam" id="PF03007">
    <property type="entry name" value="WS_DGAT_cat"/>
    <property type="match status" value="1"/>
</dbReference>
<keyword evidence="8 11" id="KW-0443">Lipid metabolism</keyword>
<evidence type="ECO:0000256" key="2">
    <source>
        <dbReference type="ARBA" id="ARBA00005189"/>
    </source>
</evidence>
<dbReference type="Pfam" id="PF06974">
    <property type="entry name" value="WS_DGAT_C"/>
    <property type="match status" value="1"/>
</dbReference>
<evidence type="ECO:0000256" key="1">
    <source>
        <dbReference type="ARBA" id="ARBA00004771"/>
    </source>
</evidence>
<keyword evidence="6 11" id="KW-0808">Transferase</keyword>
<reference evidence="14 15" key="1">
    <citation type="journal article" date="2019" name="Emerg. Microbes Infect.">
        <title>Comprehensive subspecies identification of 175 nontuberculous mycobacteria species based on 7547 genomic profiles.</title>
        <authorList>
            <person name="Matsumoto Y."/>
            <person name="Kinjo T."/>
            <person name="Motooka D."/>
            <person name="Nabeya D."/>
            <person name="Jung N."/>
            <person name="Uechi K."/>
            <person name="Horii T."/>
            <person name="Iida T."/>
            <person name="Fujita J."/>
            <person name="Nakamura S."/>
        </authorList>
    </citation>
    <scope>NUCLEOTIDE SEQUENCE [LARGE SCALE GENOMIC DNA]</scope>
    <source>
        <strain evidence="14 15">JCM 30275</strain>
    </source>
</reference>
<keyword evidence="7 11" id="KW-0319">Glycerol metabolism</keyword>
<gene>
    <name evidence="14" type="ORF">MANY_25830</name>
</gene>
<dbReference type="KEGG" id="many:MANY_25830"/>
<dbReference type="GO" id="GO:0005886">
    <property type="term" value="C:plasma membrane"/>
    <property type="evidence" value="ECO:0007669"/>
    <property type="project" value="TreeGrafter"/>
</dbReference>
<dbReference type="Gene3D" id="3.30.559.10">
    <property type="entry name" value="Chloramphenicol acetyltransferase-like domain"/>
    <property type="match status" value="1"/>
</dbReference>
<dbReference type="GO" id="GO:0019432">
    <property type="term" value="P:triglyceride biosynthetic process"/>
    <property type="evidence" value="ECO:0007669"/>
    <property type="project" value="UniProtKB-UniPathway"/>
</dbReference>
<dbReference type="InterPro" id="IPR014292">
    <property type="entry name" value="Acyl_transf_WS/DGAT"/>
</dbReference>
<evidence type="ECO:0000313" key="15">
    <source>
        <dbReference type="Proteomes" id="UP000467249"/>
    </source>
</evidence>
<accession>A0A6N4W5K7</accession>
<dbReference type="NCBIfam" id="TIGR02946">
    <property type="entry name" value="acyl_WS_DGAT"/>
    <property type="match status" value="1"/>
</dbReference>
<protein>
    <recommendedName>
        <fullName evidence="4 11">Diacylglycerol O-acyltransferase</fullName>
        <ecNumber evidence="4 11">2.3.1.20</ecNumber>
    </recommendedName>
</protein>
<dbReference type="UniPathway" id="UPA00282"/>
<evidence type="ECO:0000259" key="12">
    <source>
        <dbReference type="Pfam" id="PF03007"/>
    </source>
</evidence>
<evidence type="ECO:0000256" key="3">
    <source>
        <dbReference type="ARBA" id="ARBA00009587"/>
    </source>
</evidence>
<keyword evidence="9 11" id="KW-0012">Acyltransferase</keyword>
<dbReference type="GO" id="GO:0051701">
    <property type="term" value="P:biological process involved in interaction with host"/>
    <property type="evidence" value="ECO:0007669"/>
    <property type="project" value="TreeGrafter"/>
</dbReference>
<organism evidence="14 15">
    <name type="scientific">Mycolicibacterium anyangense</name>
    <dbReference type="NCBI Taxonomy" id="1431246"/>
    <lineage>
        <taxon>Bacteria</taxon>
        <taxon>Bacillati</taxon>
        <taxon>Actinomycetota</taxon>
        <taxon>Actinomycetes</taxon>
        <taxon>Mycobacteriales</taxon>
        <taxon>Mycobacteriaceae</taxon>
        <taxon>Mycolicibacterium</taxon>
    </lineage>
</organism>
<keyword evidence="15" id="KW-1185">Reference proteome</keyword>
<dbReference type="GO" id="GO:0001666">
    <property type="term" value="P:response to hypoxia"/>
    <property type="evidence" value="ECO:0007669"/>
    <property type="project" value="TreeGrafter"/>
</dbReference>
<comment type="catalytic activity">
    <reaction evidence="10 11">
        <text>an acyl-CoA + a 1,2-diacyl-sn-glycerol = a triacyl-sn-glycerol + CoA</text>
        <dbReference type="Rhea" id="RHEA:10868"/>
        <dbReference type="ChEBI" id="CHEBI:17815"/>
        <dbReference type="ChEBI" id="CHEBI:57287"/>
        <dbReference type="ChEBI" id="CHEBI:58342"/>
        <dbReference type="ChEBI" id="CHEBI:64615"/>
        <dbReference type="EC" id="2.3.1.20"/>
    </reaction>
</comment>
<evidence type="ECO:0000256" key="10">
    <source>
        <dbReference type="ARBA" id="ARBA00048109"/>
    </source>
</evidence>
<dbReference type="InterPro" id="IPR023213">
    <property type="entry name" value="CAT-like_dom_sf"/>
</dbReference>
<feature type="domain" description="O-acyltransferase WSD1 C-terminal" evidence="13">
    <location>
        <begin position="317"/>
        <end position="462"/>
    </location>
</feature>
<evidence type="ECO:0000256" key="11">
    <source>
        <dbReference type="RuleBase" id="RU361241"/>
    </source>
</evidence>
<dbReference type="InterPro" id="IPR009721">
    <property type="entry name" value="O-acyltransferase_WSD1_C"/>
</dbReference>
<dbReference type="InterPro" id="IPR004255">
    <property type="entry name" value="O-acyltransferase_WSD1_N"/>
</dbReference>
<dbReference type="EC" id="2.3.1.20" evidence="4 11"/>
<dbReference type="EMBL" id="AP022620">
    <property type="protein sequence ID" value="BBZ77246.1"/>
    <property type="molecule type" value="Genomic_DNA"/>
</dbReference>
<comment type="pathway">
    <text evidence="1 11">Glycerolipid metabolism; triacylglycerol biosynthesis.</text>
</comment>
<dbReference type="RefSeq" id="WP_163804586.1">
    <property type="nucleotide sequence ID" value="NZ_AP022620.1"/>
</dbReference>
<evidence type="ECO:0000256" key="5">
    <source>
        <dbReference type="ARBA" id="ARBA00022516"/>
    </source>
</evidence>
<comment type="pathway">
    <text evidence="2">Lipid metabolism.</text>
</comment>
<evidence type="ECO:0000256" key="9">
    <source>
        <dbReference type="ARBA" id="ARBA00023315"/>
    </source>
</evidence>
<comment type="similarity">
    <text evidence="3 11">Belongs to the long-chain O-acyltransferase family.</text>
</comment>
<name>A0A6N4W5K7_9MYCO</name>
<keyword evidence="5 11" id="KW-0444">Lipid biosynthesis</keyword>
<dbReference type="Proteomes" id="UP000467249">
    <property type="component" value="Chromosome"/>
</dbReference>
<feature type="domain" description="O-acyltransferase WSD1-like N-terminal" evidence="12">
    <location>
        <begin position="4"/>
        <end position="274"/>
    </location>
</feature>
<dbReference type="AlphaFoldDB" id="A0A6N4W5K7"/>
<dbReference type="SUPFAM" id="SSF52777">
    <property type="entry name" value="CoA-dependent acyltransferases"/>
    <property type="match status" value="1"/>
</dbReference>
<evidence type="ECO:0000256" key="6">
    <source>
        <dbReference type="ARBA" id="ARBA00022679"/>
    </source>
</evidence>
<evidence type="ECO:0000256" key="4">
    <source>
        <dbReference type="ARBA" id="ARBA00013244"/>
    </source>
</evidence>
<proteinExistence type="inferred from homology"/>